<accession>A0A7D5D6G5</accession>
<dbReference type="GO" id="GO:0030170">
    <property type="term" value="F:pyridoxal phosphate binding"/>
    <property type="evidence" value="ECO:0007669"/>
    <property type="project" value="InterPro"/>
</dbReference>
<dbReference type="InterPro" id="IPR015422">
    <property type="entry name" value="PyrdxlP-dep_Trfase_small"/>
</dbReference>
<gene>
    <name evidence="7" type="ORF">HWQ56_12410</name>
</gene>
<sequence>MNSSLALDALTTAQPIKDDITQHEISALKTRFNLADAHTHQAQSPSQQQIIQNLPALWYQAESQTQYQSEQAFIETFFTFHGQRHALKRRDEIYLVYAASIAMHITATYLRKRNMSVGLIEPCFDNLHDLLKHMEVPMTPLPESIFADPAMVYSQLSQHAEGLDAIFLVDPNNPTGTSLFADGPEPFVEVARYCRDHGKLLILDFCFASFLLASGRKRVDAYQILDEMGTDYIVMEDTGKTWPLQDTKCATLMSSTRINPDIYSLVTSVLLNVSPFVLNVVTQYVRDSAQDQFASVRDLLDRNRAIARECLHGDFLNYLEPKVETSVAWFEIRRDGVTADALQAYLLTHEIYVLPGKYFYWSQPERGQKYIRLALARKPEDFAAAVQTIARALEVFNG</sequence>
<dbReference type="InterPro" id="IPR004839">
    <property type="entry name" value="Aminotransferase_I/II_large"/>
</dbReference>
<evidence type="ECO:0000256" key="2">
    <source>
        <dbReference type="ARBA" id="ARBA00012224"/>
    </source>
</evidence>
<evidence type="ECO:0000256" key="3">
    <source>
        <dbReference type="ARBA" id="ARBA00022898"/>
    </source>
</evidence>
<dbReference type="Gene3D" id="3.40.640.10">
    <property type="entry name" value="Type I PLP-dependent aspartate aminotransferase-like (Major domain)"/>
    <property type="match status" value="1"/>
</dbReference>
<dbReference type="GO" id="GO:0047804">
    <property type="term" value="F:cysteine-S-conjugate beta-lyase activity"/>
    <property type="evidence" value="ECO:0007669"/>
    <property type="project" value="UniProtKB-EC"/>
</dbReference>
<dbReference type="PANTHER" id="PTHR43525">
    <property type="entry name" value="PROTEIN MALY"/>
    <property type="match status" value="1"/>
</dbReference>
<dbReference type="SUPFAM" id="SSF53383">
    <property type="entry name" value="PLP-dependent transferases"/>
    <property type="match status" value="1"/>
</dbReference>
<keyword evidence="4" id="KW-0456">Lyase</keyword>
<dbReference type="Proteomes" id="UP000509568">
    <property type="component" value="Chromosome"/>
</dbReference>
<keyword evidence="8" id="KW-1185">Reference proteome</keyword>
<evidence type="ECO:0000256" key="1">
    <source>
        <dbReference type="ARBA" id="ARBA00001933"/>
    </source>
</evidence>
<evidence type="ECO:0000313" key="7">
    <source>
        <dbReference type="EMBL" id="QKZ04539.1"/>
    </source>
</evidence>
<evidence type="ECO:0000313" key="8">
    <source>
        <dbReference type="Proteomes" id="UP000509568"/>
    </source>
</evidence>
<dbReference type="GO" id="GO:0008483">
    <property type="term" value="F:transaminase activity"/>
    <property type="evidence" value="ECO:0007669"/>
    <property type="project" value="UniProtKB-KW"/>
</dbReference>
<name>A0A7D5D6G5_9PSED</name>
<comment type="cofactor">
    <cofactor evidence="1">
        <name>pyridoxal 5'-phosphate</name>
        <dbReference type="ChEBI" id="CHEBI:597326"/>
    </cofactor>
</comment>
<keyword evidence="7" id="KW-0032">Aminotransferase</keyword>
<keyword evidence="3" id="KW-0663">Pyridoxal phosphate</keyword>
<dbReference type="Gene3D" id="3.90.1150.10">
    <property type="entry name" value="Aspartate Aminotransferase, domain 1"/>
    <property type="match status" value="1"/>
</dbReference>
<dbReference type="InterPro" id="IPR015424">
    <property type="entry name" value="PyrdxlP-dep_Trfase"/>
</dbReference>
<protein>
    <recommendedName>
        <fullName evidence="2">cysteine-S-conjugate beta-lyase</fullName>
        <ecNumber evidence="2">4.4.1.13</ecNumber>
    </recommendedName>
</protein>
<dbReference type="InterPro" id="IPR015421">
    <property type="entry name" value="PyrdxlP-dep_Trfase_major"/>
</dbReference>
<reference evidence="7 8" key="1">
    <citation type="submission" date="2020-06" db="EMBL/GenBank/DDBJ databases">
        <title>Pseudomonas eucalypticola sp. nov., an endophyte of Eucalyptus dunnii leaves with biocontrol ability of eucalyptus leaf blight.</title>
        <authorList>
            <person name="Liu Y."/>
            <person name="Song Z."/>
            <person name="Zeng H."/>
            <person name="Lu M."/>
            <person name="Wang X."/>
            <person name="Lian X."/>
            <person name="Zhang Q."/>
        </authorList>
    </citation>
    <scope>NUCLEOTIDE SEQUENCE [LARGE SCALE GENOMIC DNA]</scope>
    <source>
        <strain evidence="7 8">NP-1</strain>
    </source>
</reference>
<proteinExistence type="inferred from homology"/>
<dbReference type="EC" id="4.4.1.13" evidence="2"/>
<dbReference type="EMBL" id="CP056030">
    <property type="protein sequence ID" value="QKZ04539.1"/>
    <property type="molecule type" value="Genomic_DNA"/>
</dbReference>
<comment type="similarity">
    <text evidence="5">Belongs to the class-II pyridoxal-phosphate-dependent aminotransferase family. MalY/PatB cystathionine beta-lyase subfamily.</text>
</comment>
<dbReference type="RefSeq" id="WP_176570666.1">
    <property type="nucleotide sequence ID" value="NZ_CP056030.1"/>
</dbReference>
<dbReference type="InterPro" id="IPR051798">
    <property type="entry name" value="Class-II_PLP-Dep_Aminotrans"/>
</dbReference>
<dbReference type="PANTHER" id="PTHR43525:SF1">
    <property type="entry name" value="PROTEIN MALY"/>
    <property type="match status" value="1"/>
</dbReference>
<dbReference type="Pfam" id="PF00155">
    <property type="entry name" value="Aminotran_1_2"/>
    <property type="match status" value="1"/>
</dbReference>
<feature type="domain" description="Aminotransferase class I/classII large" evidence="6">
    <location>
        <begin position="69"/>
        <end position="388"/>
    </location>
</feature>
<evidence type="ECO:0000256" key="5">
    <source>
        <dbReference type="ARBA" id="ARBA00037974"/>
    </source>
</evidence>
<dbReference type="AlphaFoldDB" id="A0A7D5D6G5"/>
<dbReference type="KEGG" id="pez:HWQ56_12410"/>
<organism evidence="7 8">
    <name type="scientific">Pseudomonas eucalypticola</name>
    <dbReference type="NCBI Taxonomy" id="2599595"/>
    <lineage>
        <taxon>Bacteria</taxon>
        <taxon>Pseudomonadati</taxon>
        <taxon>Pseudomonadota</taxon>
        <taxon>Gammaproteobacteria</taxon>
        <taxon>Pseudomonadales</taxon>
        <taxon>Pseudomonadaceae</taxon>
        <taxon>Pseudomonas</taxon>
    </lineage>
</organism>
<evidence type="ECO:0000259" key="6">
    <source>
        <dbReference type="Pfam" id="PF00155"/>
    </source>
</evidence>
<keyword evidence="7" id="KW-0808">Transferase</keyword>
<evidence type="ECO:0000256" key="4">
    <source>
        <dbReference type="ARBA" id="ARBA00023239"/>
    </source>
</evidence>